<evidence type="ECO:0000313" key="1">
    <source>
        <dbReference type="EMBL" id="CAA6815521.1"/>
    </source>
</evidence>
<reference evidence="1" key="1">
    <citation type="submission" date="2020-01" db="EMBL/GenBank/DDBJ databases">
        <authorList>
            <person name="Meier V. D."/>
            <person name="Meier V D."/>
        </authorList>
    </citation>
    <scope>NUCLEOTIDE SEQUENCE</scope>
    <source>
        <strain evidence="1">HLG_WM_MAG_01</strain>
    </source>
</reference>
<dbReference type="AlphaFoldDB" id="A0A6S6T435"/>
<organism evidence="1">
    <name type="scientific">uncultured Sulfurovum sp</name>
    <dbReference type="NCBI Taxonomy" id="269237"/>
    <lineage>
        <taxon>Bacteria</taxon>
        <taxon>Pseudomonadati</taxon>
        <taxon>Campylobacterota</taxon>
        <taxon>Epsilonproteobacteria</taxon>
        <taxon>Campylobacterales</taxon>
        <taxon>Sulfurovaceae</taxon>
        <taxon>Sulfurovum</taxon>
        <taxon>environmental samples</taxon>
    </lineage>
</organism>
<accession>A0A6S6T435</accession>
<protein>
    <submittedName>
        <fullName evidence="1">Uncharacterized protein</fullName>
    </submittedName>
</protein>
<dbReference type="EMBL" id="CACVAS010000069">
    <property type="protein sequence ID" value="CAA6815521.1"/>
    <property type="molecule type" value="Genomic_DNA"/>
</dbReference>
<gene>
    <name evidence="1" type="ORF">HELGO_WM36961</name>
</gene>
<sequence>MCQENLVVNSLQKQTNLNKQQKKTKAKNLDTVRTKARQIKTYERDRKECILLTYFTKGSLWKLSR</sequence>
<proteinExistence type="predicted"/>
<name>A0A6S6T435_9BACT</name>